<evidence type="ECO:0000313" key="13">
    <source>
        <dbReference type="Proteomes" id="UP000504640"/>
    </source>
</evidence>
<feature type="domain" description="Ig-like" evidence="12">
    <location>
        <begin position="133"/>
        <end position="191"/>
    </location>
</feature>
<name>A0A6J3IUD1_SAPAP</name>
<keyword evidence="5" id="KW-0256">Endoplasmic reticulum</keyword>
<evidence type="ECO:0000256" key="10">
    <source>
        <dbReference type="ARBA" id="ARBA00046498"/>
    </source>
</evidence>
<evidence type="ECO:0000256" key="8">
    <source>
        <dbReference type="ARBA" id="ARBA00032913"/>
    </source>
</evidence>
<keyword evidence="13" id="KW-1185">Reference proteome</keyword>
<comment type="subcellular location">
    <subcellularLocation>
        <location evidence="1">Endoplasmic reticulum membrane</location>
        <topology evidence="1">Multi-pass membrane protein</topology>
    </subcellularLocation>
</comment>
<reference evidence="14" key="1">
    <citation type="submission" date="2025-08" db="UniProtKB">
        <authorList>
            <consortium name="RefSeq"/>
        </authorList>
    </citation>
    <scope>IDENTIFICATION</scope>
    <source>
        <tissue evidence="14">Blood</tissue>
    </source>
</reference>
<evidence type="ECO:0000256" key="6">
    <source>
        <dbReference type="ARBA" id="ARBA00022989"/>
    </source>
</evidence>
<dbReference type="Proteomes" id="UP000504640">
    <property type="component" value="Unplaced"/>
</dbReference>
<evidence type="ECO:0000256" key="9">
    <source>
        <dbReference type="ARBA" id="ARBA00045204"/>
    </source>
</evidence>
<comment type="subunit">
    <text evidence="10">Component of the signal peptidase complex paralog A (SPC-A) composed of a catalytic subunit SEC11A and three accessory subunits SPCS1, SPCS2 and SPCS3. Component of the signal peptidase complex paralog C (SPC-C) composed of a catalytic subunit SEC11C and three accessory subunits SPCS1, SPCS2 and SPCS3. Within the complex, interacts with SPCS2 and SPCS3. The complex induces a local thinning of the ER membrane which is used to measure the length of the signal peptide (SP) h-region of protein substrates. This ensures the selectivity of the complex towards h-regions shorter than 18-20 amino acids.</text>
</comment>
<dbReference type="GeneID" id="116559399"/>
<protein>
    <recommendedName>
        <fullName evidence="3">Signal peptidase complex subunit 1</fullName>
    </recommendedName>
    <alternativeName>
        <fullName evidence="8">Microsomal signal peptidase 12 kDa subunit</fullName>
    </alternativeName>
</protein>
<feature type="region of interest" description="Disordered" evidence="11">
    <location>
        <begin position="40"/>
        <end position="82"/>
    </location>
</feature>
<organism evidence="13 14">
    <name type="scientific">Sapajus apella</name>
    <name type="common">Brown-capped capuchin</name>
    <name type="synonym">Cebus apella</name>
    <dbReference type="NCBI Taxonomy" id="9515"/>
    <lineage>
        <taxon>Eukaryota</taxon>
        <taxon>Metazoa</taxon>
        <taxon>Chordata</taxon>
        <taxon>Craniata</taxon>
        <taxon>Vertebrata</taxon>
        <taxon>Euteleostomi</taxon>
        <taxon>Mammalia</taxon>
        <taxon>Eutheria</taxon>
        <taxon>Euarchontoglires</taxon>
        <taxon>Primates</taxon>
        <taxon>Haplorrhini</taxon>
        <taxon>Platyrrhini</taxon>
        <taxon>Cebidae</taxon>
        <taxon>Cebinae</taxon>
        <taxon>Sapajus</taxon>
    </lineage>
</organism>
<dbReference type="AlphaFoldDB" id="A0A6J3IUD1"/>
<dbReference type="GO" id="GO:0005787">
    <property type="term" value="C:signal peptidase complex"/>
    <property type="evidence" value="ECO:0007669"/>
    <property type="project" value="InterPro"/>
</dbReference>
<dbReference type="CTD" id="28972"/>
<evidence type="ECO:0000256" key="3">
    <source>
        <dbReference type="ARBA" id="ARBA00017059"/>
    </source>
</evidence>
<evidence type="ECO:0000256" key="11">
    <source>
        <dbReference type="SAM" id="MobiDB-lite"/>
    </source>
</evidence>
<dbReference type="GO" id="GO:0006465">
    <property type="term" value="P:signal peptide processing"/>
    <property type="evidence" value="ECO:0007669"/>
    <property type="project" value="InterPro"/>
</dbReference>
<evidence type="ECO:0000256" key="2">
    <source>
        <dbReference type="ARBA" id="ARBA00005245"/>
    </source>
</evidence>
<dbReference type="InterPro" id="IPR007110">
    <property type="entry name" value="Ig-like_dom"/>
</dbReference>
<keyword evidence="4" id="KW-0812">Transmembrane</keyword>
<dbReference type="PANTHER" id="PTHR13202">
    <property type="entry name" value="MICROSOMAL SIGNAL PEPTIDASE 12 KDA SUBUNIT"/>
    <property type="match status" value="1"/>
</dbReference>
<dbReference type="GO" id="GO:0045047">
    <property type="term" value="P:protein targeting to ER"/>
    <property type="evidence" value="ECO:0007669"/>
    <property type="project" value="TreeGrafter"/>
</dbReference>
<dbReference type="RefSeq" id="XP_032146048.1">
    <property type="nucleotide sequence ID" value="XM_032290157.1"/>
</dbReference>
<evidence type="ECO:0000259" key="12">
    <source>
        <dbReference type="PROSITE" id="PS50835"/>
    </source>
</evidence>
<accession>A0A6J3IUD1</accession>
<evidence type="ECO:0000313" key="14">
    <source>
        <dbReference type="RefSeq" id="XP_032146048.1"/>
    </source>
</evidence>
<keyword evidence="6" id="KW-1133">Transmembrane helix</keyword>
<evidence type="ECO:0000256" key="1">
    <source>
        <dbReference type="ARBA" id="ARBA00004477"/>
    </source>
</evidence>
<evidence type="ECO:0000256" key="5">
    <source>
        <dbReference type="ARBA" id="ARBA00022824"/>
    </source>
</evidence>
<proteinExistence type="inferred from homology"/>
<comment type="function">
    <text evidence="9">Component of the signal peptidase complex (SPC) which catalyzes the cleavage of N-terminal signal sequences from nascent proteins as they are translocated into the lumen of the endoplasmic reticulum. Dispensable for SPC enzymatic activity.</text>
</comment>
<dbReference type="PANTHER" id="PTHR13202:SF0">
    <property type="entry name" value="SIGNAL PEPTIDASE COMPLEX SUBUNIT 1"/>
    <property type="match status" value="1"/>
</dbReference>
<evidence type="ECO:0000256" key="4">
    <source>
        <dbReference type="ARBA" id="ARBA00022692"/>
    </source>
</evidence>
<dbReference type="InterPro" id="IPR009542">
    <property type="entry name" value="Spc1/SPCS1"/>
</dbReference>
<gene>
    <name evidence="14" type="primary">SPCS1</name>
</gene>
<sequence length="191" mass="20213">METRRAPATVGLLRHVKDSFRDRGLGSRHPTALTAYPSRALNASMRPLPPPSQLSSRAARRGKTSRRLAMARGGDTDCAGQSETSASGAAAIALPGFEGLPGDVECHTLVLRAPKSRSPSPRSLPPSLGCPPPQLAMLEHLSSLPTQMVRAQPGDLRTPLLCLAASKPMSEHRPDAALFWAQMGLQGPEAS</sequence>
<dbReference type="PROSITE" id="PS50835">
    <property type="entry name" value="IG_LIKE"/>
    <property type="match status" value="1"/>
</dbReference>
<comment type="similarity">
    <text evidence="2">Belongs to the SPCS1 family.</text>
</comment>
<evidence type="ECO:0000256" key="7">
    <source>
        <dbReference type="ARBA" id="ARBA00023136"/>
    </source>
</evidence>
<keyword evidence="7" id="KW-0472">Membrane</keyword>